<comment type="caution">
    <text evidence="3">The sequence shown here is derived from an EMBL/GenBank/DDBJ whole genome shotgun (WGS) entry which is preliminary data.</text>
</comment>
<evidence type="ECO:0000313" key="3">
    <source>
        <dbReference type="EMBL" id="TGN20040.1"/>
    </source>
</evidence>
<dbReference type="Proteomes" id="UP000298058">
    <property type="component" value="Unassembled WGS sequence"/>
</dbReference>
<gene>
    <name evidence="3" type="ORF">EHS15_04905</name>
</gene>
<dbReference type="InterPro" id="IPR029016">
    <property type="entry name" value="GAF-like_dom_sf"/>
</dbReference>
<keyword evidence="1" id="KW-0378">Hydrolase</keyword>
<evidence type="ECO:0000313" key="4">
    <source>
        <dbReference type="Proteomes" id="UP000298058"/>
    </source>
</evidence>
<dbReference type="Gene3D" id="3.60.40.10">
    <property type="entry name" value="PPM-type phosphatase domain"/>
    <property type="match status" value="1"/>
</dbReference>
<dbReference type="Gene3D" id="3.30.450.40">
    <property type="match status" value="1"/>
</dbReference>
<dbReference type="PANTHER" id="PTHR43156:SF2">
    <property type="entry name" value="STAGE II SPORULATION PROTEIN E"/>
    <property type="match status" value="1"/>
</dbReference>
<dbReference type="InterPro" id="IPR036457">
    <property type="entry name" value="PPM-type-like_dom_sf"/>
</dbReference>
<dbReference type="Pfam" id="PF07228">
    <property type="entry name" value="SpoIIE"/>
    <property type="match status" value="1"/>
</dbReference>
<dbReference type="AlphaFoldDB" id="A0A4R9M064"/>
<dbReference type="SUPFAM" id="SSF55781">
    <property type="entry name" value="GAF domain-like"/>
    <property type="match status" value="1"/>
</dbReference>
<dbReference type="SMART" id="SM00331">
    <property type="entry name" value="PP2C_SIG"/>
    <property type="match status" value="1"/>
</dbReference>
<keyword evidence="4" id="KW-1185">Reference proteome</keyword>
<evidence type="ECO:0000259" key="2">
    <source>
        <dbReference type="SMART" id="SM00331"/>
    </source>
</evidence>
<feature type="domain" description="PPM-type phosphatase" evidence="2">
    <location>
        <begin position="362"/>
        <end position="580"/>
    </location>
</feature>
<name>A0A4R9M064_9LEPT</name>
<dbReference type="RefSeq" id="WP_135759436.1">
    <property type="nucleotide sequence ID" value="NZ_RQHW01000016.1"/>
</dbReference>
<proteinExistence type="predicted"/>
<dbReference type="PANTHER" id="PTHR43156">
    <property type="entry name" value="STAGE II SPORULATION PROTEIN E-RELATED"/>
    <property type="match status" value="1"/>
</dbReference>
<accession>A0A4R9M064</accession>
<sequence length="581" mass="65844">MSEDSEQSVRLSRLESYIHLSEDPIWCYELDAPMPIDLPRDEQPKYLFERSIIRECNHATAVMYGCKNSNEMIGRYVKDIMPLVDLSPLQAFVSSGYFLENLEYVEHLSGNQPRHFLLTVKGQVEKGYLIRAWGQQKEITARKDSENKLNELLKLSRILNEISSSFVYCKAERIADAIHFALEKIGEYTFADKTFISEISKDREFLSVTYEWLAPGISSTMKDRQNMPIASMNQEYLRVIANDGILFFPDASDVSDNSLSKKVLEEAGVQSILIIGLRDEGTLIGMLGVVKFLEQEDWPKESHHFISLAAGLISQGMVRSRSEISLKIKEKKLQSFYSEIKEDLHLAKSTQEAWIAKDFPAFPGISFYTRFSPYGEIGGDLILYDCPNSDYIDILFGDISGHGISSALVTGIIAMSFKKYSDSLLSPLALLQAMNDELKPVVGKHHLSCCLLRIFSKTRESIFCFAGHPPAVIWNEKTNKVQGTLLGESYPLLLIDDWVGKEIKWKFQQGDRLLLFSDGIYEVEKEGEGFLGLDFFLNQLDGLIASGFTGQNFLTQVLNQTLRGNRYKIHDDIAILLIEFS</sequence>
<dbReference type="OrthoDB" id="305353at2"/>
<reference evidence="3" key="1">
    <citation type="journal article" date="2019" name="PLoS Negl. Trop. Dis.">
        <title>Revisiting the worldwide diversity of Leptospira species in the environment.</title>
        <authorList>
            <person name="Vincent A.T."/>
            <person name="Schiettekatte O."/>
            <person name="Bourhy P."/>
            <person name="Veyrier F.J."/>
            <person name="Picardeau M."/>
        </authorList>
    </citation>
    <scope>NUCLEOTIDE SEQUENCE [LARGE SCALE GENOMIC DNA]</scope>
    <source>
        <strain evidence="3">201300427</strain>
    </source>
</reference>
<dbReference type="InterPro" id="IPR052016">
    <property type="entry name" value="Bact_Sigma-Reg"/>
</dbReference>
<dbReference type="GO" id="GO:0016791">
    <property type="term" value="F:phosphatase activity"/>
    <property type="evidence" value="ECO:0007669"/>
    <property type="project" value="TreeGrafter"/>
</dbReference>
<dbReference type="EMBL" id="RQHW01000016">
    <property type="protein sequence ID" value="TGN20040.1"/>
    <property type="molecule type" value="Genomic_DNA"/>
</dbReference>
<evidence type="ECO:0000256" key="1">
    <source>
        <dbReference type="ARBA" id="ARBA00022801"/>
    </source>
</evidence>
<protein>
    <submittedName>
        <fullName evidence="3">Serine/threonine protein phosphatase</fullName>
    </submittedName>
</protein>
<dbReference type="InterPro" id="IPR001932">
    <property type="entry name" value="PPM-type_phosphatase-like_dom"/>
</dbReference>
<organism evidence="3 4">
    <name type="scientific">Leptospira idonii</name>
    <dbReference type="NCBI Taxonomy" id="1193500"/>
    <lineage>
        <taxon>Bacteria</taxon>
        <taxon>Pseudomonadati</taxon>
        <taxon>Spirochaetota</taxon>
        <taxon>Spirochaetia</taxon>
        <taxon>Leptospirales</taxon>
        <taxon>Leptospiraceae</taxon>
        <taxon>Leptospira</taxon>
    </lineage>
</organism>